<dbReference type="GO" id="GO:0030170">
    <property type="term" value="F:pyridoxal phosphate binding"/>
    <property type="evidence" value="ECO:0007669"/>
    <property type="project" value="InterPro"/>
</dbReference>
<evidence type="ECO:0000313" key="7">
    <source>
        <dbReference type="EMBL" id="VVD33400.1"/>
    </source>
</evidence>
<keyword evidence="3 7" id="KW-0032">Aminotransferase</keyword>
<evidence type="ECO:0000256" key="1">
    <source>
        <dbReference type="ARBA" id="ARBA00001933"/>
    </source>
</evidence>
<dbReference type="FunFam" id="3.40.640.10:FF:000014">
    <property type="entry name" value="Adenosylmethionine-8-amino-7-oxononanoate aminotransferase, probable"/>
    <property type="match status" value="1"/>
</dbReference>
<dbReference type="KEGG" id="pdio:PDMSB3_2116.1"/>
<dbReference type="AlphaFoldDB" id="A0A5Q4ZUS5"/>
<dbReference type="Pfam" id="PF00202">
    <property type="entry name" value="Aminotran_3"/>
    <property type="match status" value="1"/>
</dbReference>
<dbReference type="RefSeq" id="WP_165188629.1">
    <property type="nucleotide sequence ID" value="NZ_LR699554.1"/>
</dbReference>
<evidence type="ECO:0000256" key="4">
    <source>
        <dbReference type="ARBA" id="ARBA00022679"/>
    </source>
</evidence>
<dbReference type="SUPFAM" id="SSF53383">
    <property type="entry name" value="PLP-dependent transferases"/>
    <property type="match status" value="1"/>
</dbReference>
<accession>A0A5Q4ZUS5</accession>
<comment type="similarity">
    <text evidence="2 6">Belongs to the class-III pyridoxal-phosphate-dependent aminotransferase family.</text>
</comment>
<dbReference type="Gene3D" id="3.40.640.10">
    <property type="entry name" value="Type I PLP-dependent aspartate aminotransferase-like (Major domain)"/>
    <property type="match status" value="1"/>
</dbReference>
<dbReference type="Proteomes" id="UP000325811">
    <property type="component" value="Chromosome II"/>
</dbReference>
<keyword evidence="8" id="KW-1185">Reference proteome</keyword>
<evidence type="ECO:0000313" key="8">
    <source>
        <dbReference type="Proteomes" id="UP000325811"/>
    </source>
</evidence>
<keyword evidence="4 7" id="KW-0808">Transferase</keyword>
<name>A0A5Q4ZUS5_9BURK</name>
<dbReference type="EMBL" id="LR699554">
    <property type="protein sequence ID" value="VVD33400.1"/>
    <property type="molecule type" value="Genomic_DNA"/>
</dbReference>
<dbReference type="InterPro" id="IPR015424">
    <property type="entry name" value="PyrdxlP-dep_Trfase"/>
</dbReference>
<dbReference type="NCBIfam" id="NF004767">
    <property type="entry name" value="PRK06105.1"/>
    <property type="match status" value="1"/>
</dbReference>
<dbReference type="EC" id="2.6.1.76" evidence="7"/>
<dbReference type="NCBIfam" id="NF005684">
    <property type="entry name" value="PRK07482.1"/>
    <property type="match status" value="1"/>
</dbReference>
<gene>
    <name evidence="7" type="primary">doeD</name>
    <name evidence="7" type="ORF">PDMSB3_2116</name>
</gene>
<organism evidence="7 8">
    <name type="scientific">Paraburkholderia dioscoreae</name>
    <dbReference type="NCBI Taxonomy" id="2604047"/>
    <lineage>
        <taxon>Bacteria</taxon>
        <taxon>Pseudomonadati</taxon>
        <taxon>Pseudomonadota</taxon>
        <taxon>Betaproteobacteria</taxon>
        <taxon>Burkholderiales</taxon>
        <taxon>Burkholderiaceae</taxon>
        <taxon>Paraburkholderia</taxon>
    </lineage>
</organism>
<evidence type="ECO:0000256" key="3">
    <source>
        <dbReference type="ARBA" id="ARBA00022576"/>
    </source>
</evidence>
<dbReference type="GO" id="GO:0045303">
    <property type="term" value="F:diaminobutyrate-2-oxoglutarate transaminase activity"/>
    <property type="evidence" value="ECO:0007669"/>
    <property type="project" value="UniProtKB-EC"/>
</dbReference>
<dbReference type="PROSITE" id="PS00600">
    <property type="entry name" value="AA_TRANSFER_CLASS_3"/>
    <property type="match status" value="1"/>
</dbReference>
<proteinExistence type="inferred from homology"/>
<dbReference type="InterPro" id="IPR005814">
    <property type="entry name" value="Aminotrans_3"/>
</dbReference>
<dbReference type="InterPro" id="IPR015421">
    <property type="entry name" value="PyrdxlP-dep_Trfase_major"/>
</dbReference>
<dbReference type="Gene3D" id="3.90.1150.10">
    <property type="entry name" value="Aspartate Aminotransferase, domain 1"/>
    <property type="match status" value="1"/>
</dbReference>
<dbReference type="CDD" id="cd00610">
    <property type="entry name" value="OAT_like"/>
    <property type="match status" value="1"/>
</dbReference>
<dbReference type="InterPro" id="IPR049704">
    <property type="entry name" value="Aminotrans_3_PPA_site"/>
</dbReference>
<evidence type="ECO:0000256" key="5">
    <source>
        <dbReference type="ARBA" id="ARBA00022898"/>
    </source>
</evidence>
<dbReference type="PANTHER" id="PTHR43094">
    <property type="entry name" value="AMINOTRANSFERASE"/>
    <property type="match status" value="1"/>
</dbReference>
<dbReference type="InterPro" id="IPR015422">
    <property type="entry name" value="PyrdxlP-dep_Trfase_small"/>
</dbReference>
<comment type="cofactor">
    <cofactor evidence="1">
        <name>pyridoxal 5'-phosphate</name>
        <dbReference type="ChEBI" id="CHEBI:597326"/>
    </cofactor>
</comment>
<evidence type="ECO:0000256" key="6">
    <source>
        <dbReference type="RuleBase" id="RU003560"/>
    </source>
</evidence>
<dbReference type="PANTHER" id="PTHR43094:SF1">
    <property type="entry name" value="AMINOTRANSFERASE CLASS-III"/>
    <property type="match status" value="1"/>
</dbReference>
<sequence>MTLLEQLDRQHFFHPGTHAYDHATGTLPGFIIGEGRGIHLTDVAGREYIDGFSGLYCVNVGYGRDEIAERMAAQCKRLSYYHTYVGSANEPVIELSRRLIEDWAPPGMVKVFYGMSGSDANETQIKLVWYYNNILGRKNKKKIIARDRAYHGSGIVTGALTGLPAYHANFDSPFDRVVRAMCPDYYRNAVPGSSEADFTAHCVAELESLIEREGADTIAAFIAEPMNGTGGIVPPPEGYWPAVQALLRRHDILLIADEVVCGFGRLGARTGCERFGIAPDLLTFAKGLTSAYAPLSAVVVGEAFWDVLMSGSREHGVMGHGWTYSGHPLGAIAGLANLDIMERERLVDNADDVGGYLLERLRAAFGAHRLVGDIRGVGMLMAIQLMQDPATRTPFPPERRINAGVVAAAREHGLLIRALGADIVGFAPPLITTREQADDIVARVQAAFDDALSG</sequence>
<protein>
    <submittedName>
        <fullName evidence="7">Diaminobutyrate--2-oxoglutarate transaminase</fullName>
        <ecNumber evidence="7">2.6.1.76</ecNumber>
    </submittedName>
</protein>
<reference evidence="7 8" key="1">
    <citation type="submission" date="2019-08" db="EMBL/GenBank/DDBJ databases">
        <authorList>
            <person name="Herpell B J."/>
        </authorList>
    </citation>
    <scope>NUCLEOTIDE SEQUENCE [LARGE SCALE GENOMIC DNA]</scope>
    <source>
        <strain evidence="8">Msb3</strain>
    </source>
</reference>
<dbReference type="PIRSF" id="PIRSF000521">
    <property type="entry name" value="Transaminase_4ab_Lys_Orn"/>
    <property type="match status" value="1"/>
</dbReference>
<keyword evidence="5 6" id="KW-0663">Pyridoxal phosphate</keyword>
<evidence type="ECO:0000256" key="2">
    <source>
        <dbReference type="ARBA" id="ARBA00008954"/>
    </source>
</evidence>